<organism evidence="1 2">
    <name type="scientific">Gibberella nygamai</name>
    <name type="common">Bean root rot disease fungus</name>
    <name type="synonym">Fusarium nygamai</name>
    <dbReference type="NCBI Taxonomy" id="42673"/>
    <lineage>
        <taxon>Eukaryota</taxon>
        <taxon>Fungi</taxon>
        <taxon>Dikarya</taxon>
        <taxon>Ascomycota</taxon>
        <taxon>Pezizomycotina</taxon>
        <taxon>Sordariomycetes</taxon>
        <taxon>Hypocreomycetidae</taxon>
        <taxon>Hypocreales</taxon>
        <taxon>Nectriaceae</taxon>
        <taxon>Fusarium</taxon>
        <taxon>Fusarium fujikuroi species complex</taxon>
    </lineage>
</organism>
<proteinExistence type="predicted"/>
<sequence length="34" mass="4179">MADMFPKSLPTTFQYLQQALIRKSRKQYDKTKEW</sequence>
<keyword evidence="2" id="KW-1185">Reference proteome</keyword>
<name>A0A2K0USV5_GIBNY</name>
<dbReference type="EMBL" id="MTQA01000338">
    <property type="protein sequence ID" value="PNP60850.1"/>
    <property type="molecule type" value="Genomic_DNA"/>
</dbReference>
<evidence type="ECO:0000313" key="2">
    <source>
        <dbReference type="Proteomes" id="UP000236664"/>
    </source>
</evidence>
<evidence type="ECO:0000313" key="1">
    <source>
        <dbReference type="EMBL" id="PNP60850.1"/>
    </source>
</evidence>
<comment type="caution">
    <text evidence="1">The sequence shown here is derived from an EMBL/GenBank/DDBJ whole genome shotgun (WGS) entry which is preliminary data.</text>
</comment>
<dbReference type="AlphaFoldDB" id="A0A2K0USV5"/>
<accession>A0A2K0USV5</accession>
<gene>
    <name evidence="1" type="ORF">FNYG_14470</name>
</gene>
<protein>
    <submittedName>
        <fullName evidence="1">Uncharacterized protein</fullName>
    </submittedName>
</protein>
<reference evidence="1 2" key="1">
    <citation type="submission" date="2017-06" db="EMBL/GenBank/DDBJ databases">
        <title>Genome of Fusarium nygamai isolate CS10214.</title>
        <authorList>
            <person name="Gardiner D.M."/>
            <person name="Obanor F."/>
            <person name="Kazan K."/>
        </authorList>
    </citation>
    <scope>NUCLEOTIDE SEQUENCE [LARGE SCALE GENOMIC DNA]</scope>
    <source>
        <strain evidence="1 2">CS10214</strain>
    </source>
</reference>
<dbReference type="Proteomes" id="UP000236664">
    <property type="component" value="Unassembled WGS sequence"/>
</dbReference>